<protein>
    <recommendedName>
        <fullName evidence="2">Cohesin domain-containing protein</fullName>
    </recommendedName>
</protein>
<gene>
    <name evidence="1" type="ORF">LCGC14_0295060</name>
</gene>
<comment type="caution">
    <text evidence="1">The sequence shown here is derived from an EMBL/GenBank/DDBJ whole genome shotgun (WGS) entry which is preliminary data.</text>
</comment>
<dbReference type="EMBL" id="LAZR01000179">
    <property type="protein sequence ID" value="KKN83853.1"/>
    <property type="molecule type" value="Genomic_DNA"/>
</dbReference>
<evidence type="ECO:0000313" key="1">
    <source>
        <dbReference type="EMBL" id="KKN83853.1"/>
    </source>
</evidence>
<evidence type="ECO:0008006" key="2">
    <source>
        <dbReference type="Google" id="ProtNLM"/>
    </source>
</evidence>
<reference evidence="1" key="1">
    <citation type="journal article" date="2015" name="Nature">
        <title>Complex archaea that bridge the gap between prokaryotes and eukaryotes.</title>
        <authorList>
            <person name="Spang A."/>
            <person name="Saw J.H."/>
            <person name="Jorgensen S.L."/>
            <person name="Zaremba-Niedzwiedzka K."/>
            <person name="Martijn J."/>
            <person name="Lind A.E."/>
            <person name="van Eijk R."/>
            <person name="Schleper C."/>
            <person name="Guy L."/>
            <person name="Ettema T.J."/>
        </authorList>
    </citation>
    <scope>NUCLEOTIDE SEQUENCE</scope>
</reference>
<proteinExistence type="predicted"/>
<sequence length="142" mass="14858">MPGFEPQTDIGIVVVPLDAALETTPTVVEVALLGCPVGANMQIELLSVGFRTNTLPVDSAGTGTILVDIEFIDSSGSPDVSNLLANYDVEAATVLIYNSVWRGSQIMEAGDVINAEVASDGTHNTASEGAALIVEYRVLRHS</sequence>
<organism evidence="1">
    <name type="scientific">marine sediment metagenome</name>
    <dbReference type="NCBI Taxonomy" id="412755"/>
    <lineage>
        <taxon>unclassified sequences</taxon>
        <taxon>metagenomes</taxon>
        <taxon>ecological metagenomes</taxon>
    </lineage>
</organism>
<dbReference type="AlphaFoldDB" id="A0A0F9WXW8"/>
<accession>A0A0F9WXW8</accession>
<name>A0A0F9WXW8_9ZZZZ</name>